<dbReference type="InterPro" id="IPR001810">
    <property type="entry name" value="F-box_dom"/>
</dbReference>
<dbReference type="PROSITE" id="PS50010">
    <property type="entry name" value="DH_2"/>
    <property type="match status" value="1"/>
</dbReference>
<dbReference type="AlphaFoldDB" id="A0A8C4R708"/>
<dbReference type="InterPro" id="IPR035899">
    <property type="entry name" value="DBL_dom_sf"/>
</dbReference>
<dbReference type="SUPFAM" id="SSF81383">
    <property type="entry name" value="F-box domain"/>
    <property type="match status" value="1"/>
</dbReference>
<evidence type="ECO:0000256" key="1">
    <source>
        <dbReference type="SAM" id="MobiDB-lite"/>
    </source>
</evidence>
<feature type="compositionally biased region" description="Polar residues" evidence="1">
    <location>
        <begin position="128"/>
        <end position="137"/>
    </location>
</feature>
<sequence length="710" mass="80835">MAWPLCCASDMQLFAERCALVCNWFDAWNEEERCSFTFANVPPERADFSTLLPRALSLRILGFLSPRDLSRAAQVCWRWRFLAEQDVIWAPKCVNQGWFLPYSPCETEFGAWKRHYIQCVTSLDWTHPPQDQTQNRENPQRVKSAASAKQRARATRRWLKRQSTTWKSECMSGVPCGGLSFWFVYLIYFLCLRSLNSSALPFSLLCDSGQWYPVSLERQNSSVPPPIQLLLAAVKTRVKSLLYDYRVDSLDCLLRRVEATLGNQEASGIAVITDGDAGEIRLLSCKETHAKNLQVPEVRDFWERLSGCLCLGEDGGHLDIFHPLKSSGKSHKAENNQIYETTHHGILLLLHIPLDDCEWSWTPPDGSDVPSLYFSRDHLITWGRVSDSMAEATKASRQHLQPFLAQLGRENSATTSQAGPQQHAVGHEVMAAEIMRRETVYMRTLESLKEVYASPLKAALASGRPIISATNVQVIVSDPLHILDLHRLVVLMKMVEGGPEHSLGEVFSRFMKKLSVYTSFFNNYSHVLQTIEEVQFISVCLHIMHKWARNLPELLLEVARRLPCLLYELRSLHLSTSFDNSDRVQIAAAADSFFLNHPGCGNLYYTMCFTRIYEHFQDLGLFLFNDALVFTTCSVTHSPFERSRKTRHHFYVSVSLACLHLDDISDSKYVCNAFRLCGTRQEWTCAVDTSEEKLTWLAALNAAIRSANWT</sequence>
<name>A0A8C4R708_EPTBU</name>
<dbReference type="GO" id="GO:0005085">
    <property type="term" value="F:guanyl-nucleotide exchange factor activity"/>
    <property type="evidence" value="ECO:0007669"/>
    <property type="project" value="InterPro"/>
</dbReference>
<feature type="domain" description="F-box" evidence="3">
    <location>
        <begin position="46"/>
        <end position="92"/>
    </location>
</feature>
<dbReference type="Pfam" id="PF12937">
    <property type="entry name" value="F-box-like"/>
    <property type="match status" value="1"/>
</dbReference>
<dbReference type="InterPro" id="IPR001849">
    <property type="entry name" value="PH_domain"/>
</dbReference>
<dbReference type="InterPro" id="IPR052805">
    <property type="entry name" value="GEF_Ubiquitin-Prot_Reg"/>
</dbReference>
<dbReference type="PANTHER" id="PTHR46857">
    <property type="entry name" value="EPITHELIAL CELL-TRANSFORMING SEQUENCE 2 ONCOGENE-LIKE"/>
    <property type="match status" value="1"/>
</dbReference>
<dbReference type="Proteomes" id="UP000694388">
    <property type="component" value="Unplaced"/>
</dbReference>
<evidence type="ECO:0000313" key="5">
    <source>
        <dbReference type="Proteomes" id="UP000694388"/>
    </source>
</evidence>
<evidence type="ECO:0000259" key="2">
    <source>
        <dbReference type="PROSITE" id="PS50010"/>
    </source>
</evidence>
<dbReference type="OMA" id="GIDIFCP"/>
<dbReference type="PROSITE" id="PS50181">
    <property type="entry name" value="FBOX"/>
    <property type="match status" value="1"/>
</dbReference>
<dbReference type="Gene3D" id="2.30.29.30">
    <property type="entry name" value="Pleckstrin-homology domain (PH domain)/Phosphotyrosine-binding domain (PTB)"/>
    <property type="match status" value="1"/>
</dbReference>
<dbReference type="PANTHER" id="PTHR46857:SF2">
    <property type="entry name" value="F-BOX ONLY PROTEIN 16"/>
    <property type="match status" value="1"/>
</dbReference>
<dbReference type="SMART" id="SM00325">
    <property type="entry name" value="RhoGEF"/>
    <property type="match status" value="1"/>
</dbReference>
<dbReference type="SUPFAM" id="SSF50729">
    <property type="entry name" value="PH domain-like"/>
    <property type="match status" value="1"/>
</dbReference>
<dbReference type="Pfam" id="PF00621">
    <property type="entry name" value="RhoGEF"/>
    <property type="match status" value="1"/>
</dbReference>
<dbReference type="InterPro" id="IPR011993">
    <property type="entry name" value="PH-like_dom_sf"/>
</dbReference>
<protein>
    <submittedName>
        <fullName evidence="4">Coiled-coil domain containing 28A</fullName>
    </submittedName>
</protein>
<reference evidence="4" key="2">
    <citation type="submission" date="2025-09" db="UniProtKB">
        <authorList>
            <consortium name="Ensembl"/>
        </authorList>
    </citation>
    <scope>IDENTIFICATION</scope>
</reference>
<dbReference type="GeneTree" id="ENSGT00940000158839"/>
<dbReference type="SMART" id="SM00256">
    <property type="entry name" value="FBOX"/>
    <property type="match status" value="1"/>
</dbReference>
<feature type="domain" description="DH" evidence="2">
    <location>
        <begin position="426"/>
        <end position="593"/>
    </location>
</feature>
<evidence type="ECO:0000259" key="3">
    <source>
        <dbReference type="PROSITE" id="PS50181"/>
    </source>
</evidence>
<feature type="region of interest" description="Disordered" evidence="1">
    <location>
        <begin position="128"/>
        <end position="147"/>
    </location>
</feature>
<accession>A0A8C4R708</accession>
<dbReference type="InterPro" id="IPR036047">
    <property type="entry name" value="F-box-like_dom_sf"/>
</dbReference>
<proteinExistence type="predicted"/>
<dbReference type="SUPFAM" id="SSF48065">
    <property type="entry name" value="DBL homology domain (DH-domain)"/>
    <property type="match status" value="1"/>
</dbReference>
<dbReference type="Gene3D" id="1.20.1280.50">
    <property type="match status" value="1"/>
</dbReference>
<dbReference type="InterPro" id="IPR000219">
    <property type="entry name" value="DH_dom"/>
</dbReference>
<reference evidence="4" key="1">
    <citation type="submission" date="2025-08" db="UniProtKB">
        <authorList>
            <consortium name="Ensembl"/>
        </authorList>
    </citation>
    <scope>IDENTIFICATION</scope>
</reference>
<dbReference type="SMART" id="SM00233">
    <property type="entry name" value="PH"/>
    <property type="match status" value="1"/>
</dbReference>
<evidence type="ECO:0000313" key="4">
    <source>
        <dbReference type="Ensembl" id="ENSEBUP00000024501.1"/>
    </source>
</evidence>
<dbReference type="Gene3D" id="1.20.900.10">
    <property type="entry name" value="Dbl homology (DH) domain"/>
    <property type="match status" value="1"/>
</dbReference>
<organism evidence="4 5">
    <name type="scientific">Eptatretus burgeri</name>
    <name type="common">Inshore hagfish</name>
    <dbReference type="NCBI Taxonomy" id="7764"/>
    <lineage>
        <taxon>Eukaryota</taxon>
        <taxon>Metazoa</taxon>
        <taxon>Chordata</taxon>
        <taxon>Craniata</taxon>
        <taxon>Vertebrata</taxon>
        <taxon>Cyclostomata</taxon>
        <taxon>Myxini</taxon>
        <taxon>Myxiniformes</taxon>
        <taxon>Myxinidae</taxon>
        <taxon>Eptatretinae</taxon>
        <taxon>Eptatretus</taxon>
    </lineage>
</organism>
<keyword evidence="5" id="KW-1185">Reference proteome</keyword>
<dbReference type="Ensembl" id="ENSEBUT00000025077.1">
    <property type="protein sequence ID" value="ENSEBUP00000024501.1"/>
    <property type="gene ID" value="ENSEBUG00000015096.1"/>
</dbReference>